<gene>
    <name evidence="1" type="ORF">MENT_LOCUS7991</name>
</gene>
<dbReference type="Gene3D" id="3.30.420.10">
    <property type="entry name" value="Ribonuclease H-like superfamily/Ribonuclease H"/>
    <property type="match status" value="1"/>
</dbReference>
<dbReference type="InterPro" id="IPR036397">
    <property type="entry name" value="RNaseH_sf"/>
</dbReference>
<evidence type="ECO:0000313" key="2">
    <source>
        <dbReference type="Proteomes" id="UP000580250"/>
    </source>
</evidence>
<accession>A0A6V7U5G1</accession>
<proteinExistence type="predicted"/>
<comment type="caution">
    <text evidence="1">The sequence shown here is derived from an EMBL/GenBank/DDBJ whole genome shotgun (WGS) entry which is preliminary data.</text>
</comment>
<dbReference type="Proteomes" id="UP000580250">
    <property type="component" value="Unassembled WGS sequence"/>
</dbReference>
<dbReference type="AlphaFoldDB" id="A0A6V7U5G1"/>
<dbReference type="GO" id="GO:0003676">
    <property type="term" value="F:nucleic acid binding"/>
    <property type="evidence" value="ECO:0007669"/>
    <property type="project" value="InterPro"/>
</dbReference>
<dbReference type="OrthoDB" id="106945at2759"/>
<evidence type="ECO:0000313" key="1">
    <source>
        <dbReference type="EMBL" id="CAD2144563.1"/>
    </source>
</evidence>
<protein>
    <submittedName>
        <fullName evidence="1">Uncharacterized protein</fullName>
    </submittedName>
</protein>
<reference evidence="1 2" key="1">
    <citation type="submission" date="2020-08" db="EMBL/GenBank/DDBJ databases">
        <authorList>
            <person name="Koutsovoulos G."/>
            <person name="Danchin GJ E."/>
        </authorList>
    </citation>
    <scope>NUCLEOTIDE SEQUENCE [LARGE SCALE GENOMIC DNA]</scope>
</reference>
<organism evidence="1 2">
    <name type="scientific">Meloidogyne enterolobii</name>
    <name type="common">Root-knot nematode worm</name>
    <name type="synonym">Meloidogyne mayaguensis</name>
    <dbReference type="NCBI Taxonomy" id="390850"/>
    <lineage>
        <taxon>Eukaryota</taxon>
        <taxon>Metazoa</taxon>
        <taxon>Ecdysozoa</taxon>
        <taxon>Nematoda</taxon>
        <taxon>Chromadorea</taxon>
        <taxon>Rhabditida</taxon>
        <taxon>Tylenchina</taxon>
        <taxon>Tylenchomorpha</taxon>
        <taxon>Tylenchoidea</taxon>
        <taxon>Meloidogynidae</taxon>
        <taxon>Meloidogyninae</taxon>
        <taxon>Meloidogyne</taxon>
    </lineage>
</organism>
<name>A0A6V7U5G1_MELEN</name>
<dbReference type="EMBL" id="CAJEWN010000033">
    <property type="protein sequence ID" value="CAD2144563.1"/>
    <property type="molecule type" value="Genomic_DNA"/>
</dbReference>
<sequence>MVWPVKSPDLSPIENVWSMLVRDIYAEGKQFGTVSELKVAISAAWGRLSQVKVAELIEGMDKRMLEVIRNNGGLTHY</sequence>